<evidence type="ECO:0000256" key="2">
    <source>
        <dbReference type="SAM" id="Phobius"/>
    </source>
</evidence>
<dbReference type="SUPFAM" id="SSF49764">
    <property type="entry name" value="HSP20-like chaperones"/>
    <property type="match status" value="1"/>
</dbReference>
<dbReference type="EMBL" id="HBHJ01017753">
    <property type="protein sequence ID" value="CAD9691370.1"/>
    <property type="molecule type" value="Transcribed_RNA"/>
</dbReference>
<keyword evidence="2" id="KW-0812">Transmembrane</keyword>
<organism evidence="3">
    <name type="scientific">Rhizochromulina marina</name>
    <dbReference type="NCBI Taxonomy" id="1034831"/>
    <lineage>
        <taxon>Eukaryota</taxon>
        <taxon>Sar</taxon>
        <taxon>Stramenopiles</taxon>
        <taxon>Ochrophyta</taxon>
        <taxon>Dictyochophyceae</taxon>
        <taxon>Rhizochromulinales</taxon>
        <taxon>Rhizochromulina</taxon>
    </lineage>
</organism>
<sequence>MAAAVLLGQGVMAWWQVVTAGLPQGLVWAQSREVLLACLVLALVLLGLLSHLVLHPFFAAAPPSSGGGAAAAQRRASGSPWKGWDASVKKENSYYFAHNRRSDGLRPEDFDMEKPRRLDATPAASSASPLVAVAASSAKAPATEEPALPGRLVREYAFCDEEEEVELLLELEGWNWKELGEDAVVTRVKPRELIVELYHGQLGARHLVLKPLFGEIARAFVKKRGAKRLILILEKKTPGAWETLLGRGPASALLRRQSSEFEDVEIEEEDDDEDEEDAESGTDSDIEDLE</sequence>
<accession>A0A7S2S7G7</accession>
<dbReference type="AlphaFoldDB" id="A0A7S2S7G7"/>
<protein>
    <submittedName>
        <fullName evidence="3">Uncharacterized protein</fullName>
    </submittedName>
</protein>
<dbReference type="InterPro" id="IPR008978">
    <property type="entry name" value="HSP20-like_chaperone"/>
</dbReference>
<feature type="compositionally biased region" description="Acidic residues" evidence="1">
    <location>
        <begin position="260"/>
        <end position="290"/>
    </location>
</feature>
<evidence type="ECO:0000313" key="3">
    <source>
        <dbReference type="EMBL" id="CAD9691370.1"/>
    </source>
</evidence>
<name>A0A7S2S7G7_9STRA</name>
<evidence type="ECO:0000256" key="1">
    <source>
        <dbReference type="SAM" id="MobiDB-lite"/>
    </source>
</evidence>
<keyword evidence="2" id="KW-0472">Membrane</keyword>
<keyword evidence="2" id="KW-1133">Transmembrane helix</keyword>
<feature type="region of interest" description="Disordered" evidence="1">
    <location>
        <begin position="257"/>
        <end position="290"/>
    </location>
</feature>
<dbReference type="Gene3D" id="2.60.40.790">
    <property type="match status" value="1"/>
</dbReference>
<reference evidence="3" key="1">
    <citation type="submission" date="2021-01" db="EMBL/GenBank/DDBJ databases">
        <authorList>
            <person name="Corre E."/>
            <person name="Pelletier E."/>
            <person name="Niang G."/>
            <person name="Scheremetjew M."/>
            <person name="Finn R."/>
            <person name="Kale V."/>
            <person name="Holt S."/>
            <person name="Cochrane G."/>
            <person name="Meng A."/>
            <person name="Brown T."/>
            <person name="Cohen L."/>
        </authorList>
    </citation>
    <scope>NUCLEOTIDE SEQUENCE</scope>
    <source>
        <strain evidence="3">CCMP1243</strain>
    </source>
</reference>
<proteinExistence type="predicted"/>
<gene>
    <name evidence="3" type="ORF">RMAR1173_LOCUS11760</name>
</gene>
<feature type="transmembrane region" description="Helical" evidence="2">
    <location>
        <begin position="35"/>
        <end position="54"/>
    </location>
</feature>